<dbReference type="RefSeq" id="WP_264462878.1">
    <property type="nucleotide sequence ID" value="NZ_JAOXJG010000026.1"/>
</dbReference>
<evidence type="ECO:0000313" key="2">
    <source>
        <dbReference type="Proteomes" id="UP001060566"/>
    </source>
</evidence>
<sequence length="42" mass="4678">MIKARIKLKSGEIVTKTFDSISELDSFLHYGGHELINAISTN</sequence>
<comment type="caution">
    <text evidence="1">The sequence shown here is derived from an EMBL/GenBank/DDBJ whole genome shotgun (WGS) entry which is preliminary data.</text>
</comment>
<proteinExistence type="predicted"/>
<reference evidence="1" key="1">
    <citation type="submission" date="2022-10" db="EMBL/GenBank/DDBJ databases">
        <title>De novo draft assembly of the Pseudomonas pretiosus genome isolated from the plants rhizorohere.</title>
        <authorList>
            <person name="Robas M."/>
            <person name="Fernandez V.M."/>
            <person name="Provanza A."/>
            <person name="Jimenez P.A."/>
        </authorList>
    </citation>
    <scope>NUCLEOTIDE SEQUENCE</scope>
    <source>
        <strain evidence="1">SAICEU11T</strain>
    </source>
</reference>
<gene>
    <name evidence="1" type="ORF">NGM45_23385</name>
</gene>
<protein>
    <submittedName>
        <fullName evidence="1">Uncharacterized protein</fullName>
    </submittedName>
</protein>
<dbReference type="GeneID" id="301200834"/>
<organism evidence="1 2">
    <name type="scientific">Bacillus pretiosus</name>
    <dbReference type="NCBI Taxonomy" id="2983392"/>
    <lineage>
        <taxon>Bacteria</taxon>
        <taxon>Bacillati</taxon>
        <taxon>Bacillota</taxon>
        <taxon>Bacilli</taxon>
        <taxon>Bacillales</taxon>
        <taxon>Bacillaceae</taxon>
        <taxon>Bacillus</taxon>
    </lineage>
</organism>
<dbReference type="Proteomes" id="UP001060566">
    <property type="component" value="Unassembled WGS sequence"/>
</dbReference>
<evidence type="ECO:0000313" key="1">
    <source>
        <dbReference type="EMBL" id="MCW1241973.1"/>
    </source>
</evidence>
<name>A0ABT3EYR6_9BACI</name>
<accession>A0ABT3EYR6</accession>
<dbReference type="EMBL" id="JAOXJG010000026">
    <property type="protein sequence ID" value="MCW1241973.1"/>
    <property type="molecule type" value="Genomic_DNA"/>
</dbReference>
<keyword evidence="2" id="KW-1185">Reference proteome</keyword>